<comment type="caution">
    <text evidence="1">The sequence shown here is derived from an EMBL/GenBank/DDBJ whole genome shotgun (WGS) entry which is preliminary data.</text>
</comment>
<protein>
    <recommendedName>
        <fullName evidence="3">DNA-directed RNA polymerase M/15kDa subunit domain-containing protein</fullName>
    </recommendedName>
</protein>
<accession>A0A2T9ZIY0</accession>
<sequence length="87" mass="9536">MEAEDVKVRNIIYGSLIFCNTCDSLLDIPGDQDFIVCHVCGDTKAGKDFENIETVTVTKPSAFPSVLRNKRSLIKGISDSQVEQATV</sequence>
<gene>
    <name evidence="1" type="ORF">BB560_000954</name>
</gene>
<evidence type="ECO:0000313" key="2">
    <source>
        <dbReference type="Proteomes" id="UP000245609"/>
    </source>
</evidence>
<organism evidence="1 2">
    <name type="scientific">Smittium megazygosporum</name>
    <dbReference type="NCBI Taxonomy" id="133381"/>
    <lineage>
        <taxon>Eukaryota</taxon>
        <taxon>Fungi</taxon>
        <taxon>Fungi incertae sedis</taxon>
        <taxon>Zoopagomycota</taxon>
        <taxon>Kickxellomycotina</taxon>
        <taxon>Harpellomycetes</taxon>
        <taxon>Harpellales</taxon>
        <taxon>Legeriomycetaceae</taxon>
        <taxon>Smittium</taxon>
    </lineage>
</organism>
<dbReference type="STRING" id="133381.A0A2T9ZIY0"/>
<dbReference type="Proteomes" id="UP000245609">
    <property type="component" value="Unassembled WGS sequence"/>
</dbReference>
<name>A0A2T9ZIY0_9FUNG</name>
<proteinExistence type="predicted"/>
<evidence type="ECO:0000313" key="1">
    <source>
        <dbReference type="EMBL" id="PVV04544.1"/>
    </source>
</evidence>
<dbReference type="EMBL" id="MBFS01000111">
    <property type="protein sequence ID" value="PVV04544.1"/>
    <property type="molecule type" value="Genomic_DNA"/>
</dbReference>
<dbReference type="OrthoDB" id="10056816at2759"/>
<evidence type="ECO:0008006" key="3">
    <source>
        <dbReference type="Google" id="ProtNLM"/>
    </source>
</evidence>
<dbReference type="AlphaFoldDB" id="A0A2T9ZIY0"/>
<reference evidence="1 2" key="1">
    <citation type="journal article" date="2018" name="MBio">
        <title>Comparative Genomics Reveals the Core Gene Toolbox for the Fungus-Insect Symbiosis.</title>
        <authorList>
            <person name="Wang Y."/>
            <person name="Stata M."/>
            <person name="Wang W."/>
            <person name="Stajich J.E."/>
            <person name="White M.M."/>
            <person name="Moncalvo J.M."/>
        </authorList>
    </citation>
    <scope>NUCLEOTIDE SEQUENCE [LARGE SCALE GENOMIC DNA]</scope>
    <source>
        <strain evidence="1 2">SC-DP-2</strain>
    </source>
</reference>
<keyword evidence="2" id="KW-1185">Reference proteome</keyword>